<dbReference type="VEuPathDB" id="TriTrypDB:TcBrA4_0009210"/>
<dbReference type="VEuPathDB" id="TriTrypDB:TcCL_ESM04277"/>
<organism evidence="1 2">
    <name type="scientific">Trypanosoma cruzi</name>
    <dbReference type="NCBI Taxonomy" id="5693"/>
    <lineage>
        <taxon>Eukaryota</taxon>
        <taxon>Discoba</taxon>
        <taxon>Euglenozoa</taxon>
        <taxon>Kinetoplastea</taxon>
        <taxon>Metakinetoplastina</taxon>
        <taxon>Trypanosomatida</taxon>
        <taxon>Trypanosomatidae</taxon>
        <taxon>Trypanosoma</taxon>
        <taxon>Schizotrypanum</taxon>
    </lineage>
</organism>
<dbReference type="VEuPathDB" id="TriTrypDB:C4B63_28g115"/>
<dbReference type="VEuPathDB" id="TriTrypDB:ECC02_003480"/>
<dbReference type="VEuPathDB" id="TriTrypDB:TCDM_00801"/>
<reference evidence="1 2" key="1">
    <citation type="journal article" date="2018" name="Microb. Genom.">
        <title>Expanding an expanded genome: long-read sequencing of Trypanosoma cruzi.</title>
        <authorList>
            <person name="Berna L."/>
            <person name="Rodriguez M."/>
            <person name="Chiribao M.L."/>
            <person name="Parodi-Talice A."/>
            <person name="Pita S."/>
            <person name="Rijo G."/>
            <person name="Alvarez-Valin F."/>
            <person name="Robello C."/>
        </authorList>
    </citation>
    <scope>NUCLEOTIDE SEQUENCE [LARGE SCALE GENOMIC DNA]</scope>
    <source>
        <strain evidence="1 2">Dm28c</strain>
    </source>
</reference>
<dbReference type="VEuPathDB" id="TriTrypDB:TcG_00709"/>
<dbReference type="Proteomes" id="UP000246121">
    <property type="component" value="Unassembled WGS sequence"/>
</dbReference>
<dbReference type="VEuPathDB" id="TriTrypDB:TcYC6_0081770"/>
<dbReference type="VEuPathDB" id="TriTrypDB:C3747_69g189"/>
<evidence type="ECO:0000313" key="1">
    <source>
        <dbReference type="EMBL" id="PWU94040.1"/>
    </source>
</evidence>
<dbReference type="VEuPathDB" id="TriTrypDB:BCY84_02272"/>
<proteinExistence type="predicted"/>
<protein>
    <submittedName>
        <fullName evidence="1">Uncharacterized protein</fullName>
    </submittedName>
</protein>
<accession>A0A2V2VCC2</accession>
<comment type="caution">
    <text evidence="1">The sequence shown here is derived from an EMBL/GenBank/DDBJ whole genome shotgun (WGS) entry which is preliminary data.</text>
</comment>
<gene>
    <name evidence="1" type="ORF">C4B63_28g115</name>
</gene>
<name>A0A2V2VCC2_TRYCR</name>
<dbReference type="VEuPathDB" id="TriTrypDB:TcCLB.508647.190"/>
<dbReference type="EMBL" id="PRFA01000028">
    <property type="protein sequence ID" value="PWU94040.1"/>
    <property type="molecule type" value="Genomic_DNA"/>
</dbReference>
<sequence>MRQFGSFSPAAPRSLSLSPSVRRQGADHAAIFFPRCGSLLVPSRCYFWPFNEDFVPRGATTSGFQSSASPNTRQRILQEYALSPLFGARVPCCTLGSMRPPREMVSRKKEISLFLCELVRMRAGSITLGPLIQTTDMMLFKPDTPLSPRLGDDRKSGMHTYARKPIAARTLMDVFLPVDIALDEVVAIGHLVQEKLLLARSDQNGMASDASGSAAPVVTSGMDDVARMLVGRMGIVYCEVPPLDESGFMFDAVCGVNIDADEAERVVRRWQEREDFQQTGQPSPT</sequence>
<evidence type="ECO:0000313" key="2">
    <source>
        <dbReference type="Proteomes" id="UP000246121"/>
    </source>
</evidence>
<dbReference type="VEuPathDB" id="TriTrypDB:Tc_MARK_333"/>
<dbReference type="VEuPathDB" id="TriTrypDB:TCSYLVIO_001493"/>
<dbReference type="AlphaFoldDB" id="A0A2V2VCC2"/>